<dbReference type="PANTHER" id="PTHR33619:SF3">
    <property type="entry name" value="POLYSACCHARIDE EXPORT PROTEIN GFCE-RELATED"/>
    <property type="match status" value="1"/>
</dbReference>
<dbReference type="Gene3D" id="3.10.560.10">
    <property type="entry name" value="Outer membrane lipoprotein wza domain like"/>
    <property type="match status" value="6"/>
</dbReference>
<dbReference type="Pfam" id="PF10531">
    <property type="entry name" value="SLBB"/>
    <property type="match status" value="4"/>
</dbReference>
<feature type="compositionally biased region" description="Gly residues" evidence="2">
    <location>
        <begin position="93"/>
        <end position="103"/>
    </location>
</feature>
<accession>A0ABY5UXS1</accession>
<evidence type="ECO:0000256" key="1">
    <source>
        <dbReference type="ARBA" id="ARBA00022729"/>
    </source>
</evidence>
<feature type="domain" description="Polysaccharide export protein N-terminal" evidence="4">
    <location>
        <begin position="160"/>
        <end position="233"/>
    </location>
</feature>
<dbReference type="InterPro" id="IPR049712">
    <property type="entry name" value="Poly_export"/>
</dbReference>
<sequence>MNRIVKLMRCVVFAAALYAGSLSAQQVTPAMIQRAKAMGATQEQIDAALAERNERSGRPSSTKAQGQGGEVVRSDPDRQTKDTRQGGDPDGRPYGGMERGGYAAGRPGFSEQGQGRYAMRSDTDSVTRLGIMSVDPRASVFGREIFSARNLTFAPSYNIPTPPNYVLGAGDEVVVEVWGDAESTMKHRVSPEGSISISGVGPVSVAGLTIEQAQQRIQSKVDRIMSGQVRVSLGEIRSIKVNISGEVAVPGTYTLPSLATVFNAIYSAGGVNDIGSLRRIQVYRNSRKVADLDVYDYLIDGKYETNILLEDNDMIIVPPYDSYVAIGGKVKRERIYELKKGETLGKLIEYAGGFTGDAYAERLTVYRKSGRQRSLVTVEKADLDAFPMMDGDSLHVDVVLPTYSNMLTIRGAVWRPGDYELGPDVRTLSQLIAKAEGLRGSEFASRGQISRFDSTTSIYTVIPFVVSDVASGRTDVELRNRDEVYIPNVFDLREDYSVTVRGEVNAPQTLDYRDGMTVEDVIVLCGGLRESASRARVEVARRIKDPTSTSYSPRRAETFLFDISEDLAIAPADKRFVLQPFDEVYVRRSPGYSEQKNAEADGEVLFPGQYVLAEASQRLSDLVRQAGGFTEEAYVRGASVQRKLTPDEMAKVKATLEIAQTNKGRDSVAEQTVEIPEYYSVGVDVEQAVKKPGSSEDIVLQEGDRLFVPKYNGTVRISGAVLYQNSVAYEGKKLKNYVAQAGGFKQRARRRPFIVYMNGKVASTRGGFLWKRYPAVEPGCQIVVPMKQEPKGNGLANTIGMMSSTASLAAMVASIINLSK</sequence>
<evidence type="ECO:0000259" key="4">
    <source>
        <dbReference type="Pfam" id="PF02563"/>
    </source>
</evidence>
<keyword evidence="7" id="KW-1185">Reference proteome</keyword>
<evidence type="ECO:0000259" key="5">
    <source>
        <dbReference type="Pfam" id="PF10531"/>
    </source>
</evidence>
<gene>
    <name evidence="6" type="ORF">NQ491_08690</name>
</gene>
<evidence type="ECO:0000256" key="2">
    <source>
        <dbReference type="SAM" id="MobiDB-lite"/>
    </source>
</evidence>
<feature type="chain" id="PRO_5045307082" evidence="3">
    <location>
        <begin position="25"/>
        <end position="820"/>
    </location>
</feature>
<dbReference type="Gene3D" id="3.30.1950.10">
    <property type="entry name" value="wza like domain"/>
    <property type="match status" value="1"/>
</dbReference>
<name>A0ABY5UXS1_9BACT</name>
<feature type="compositionally biased region" description="Basic and acidic residues" evidence="2">
    <location>
        <begin position="72"/>
        <end position="91"/>
    </location>
</feature>
<feature type="domain" description="Soluble ligand binding" evidence="5">
    <location>
        <begin position="240"/>
        <end position="285"/>
    </location>
</feature>
<protein>
    <submittedName>
        <fullName evidence="6">SLBB domain-containing protein</fullName>
    </submittedName>
</protein>
<dbReference type="PANTHER" id="PTHR33619">
    <property type="entry name" value="POLYSACCHARIDE EXPORT PROTEIN GFCE-RELATED"/>
    <property type="match status" value="1"/>
</dbReference>
<evidence type="ECO:0000256" key="3">
    <source>
        <dbReference type="SAM" id="SignalP"/>
    </source>
</evidence>
<dbReference type="Proteomes" id="UP001059295">
    <property type="component" value="Chromosome"/>
</dbReference>
<feature type="domain" description="Soluble ligand binding" evidence="5">
    <location>
        <begin position="602"/>
        <end position="649"/>
    </location>
</feature>
<dbReference type="GeneID" id="82891806"/>
<keyword evidence="1 3" id="KW-0732">Signal</keyword>
<evidence type="ECO:0000313" key="6">
    <source>
        <dbReference type="EMBL" id="UWN56722.1"/>
    </source>
</evidence>
<feature type="signal peptide" evidence="3">
    <location>
        <begin position="1"/>
        <end position="24"/>
    </location>
</feature>
<dbReference type="InterPro" id="IPR019554">
    <property type="entry name" value="Soluble_ligand-bd"/>
</dbReference>
<feature type="domain" description="Soluble ligand binding" evidence="5">
    <location>
        <begin position="498"/>
        <end position="545"/>
    </location>
</feature>
<feature type="domain" description="Soluble ligand binding" evidence="5">
    <location>
        <begin position="323"/>
        <end position="371"/>
    </location>
</feature>
<reference evidence="6" key="1">
    <citation type="journal article" date="2022" name="Cell">
        <title>Design, construction, and in vivo augmentation of a complex gut microbiome.</title>
        <authorList>
            <person name="Cheng A.G."/>
            <person name="Ho P.Y."/>
            <person name="Aranda-Diaz A."/>
            <person name="Jain S."/>
            <person name="Yu F.B."/>
            <person name="Meng X."/>
            <person name="Wang M."/>
            <person name="Iakiviak M."/>
            <person name="Nagashima K."/>
            <person name="Zhao A."/>
            <person name="Murugkar P."/>
            <person name="Patil A."/>
            <person name="Atabakhsh K."/>
            <person name="Weakley A."/>
            <person name="Yan J."/>
            <person name="Brumbaugh A.R."/>
            <person name="Higginbottom S."/>
            <person name="Dimas A."/>
            <person name="Shiver A.L."/>
            <person name="Deutschbauer A."/>
            <person name="Neff N."/>
            <person name="Sonnenburg J.L."/>
            <person name="Huang K.C."/>
            <person name="Fischbach M.A."/>
        </authorList>
    </citation>
    <scope>NUCLEOTIDE SEQUENCE</scope>
    <source>
        <strain evidence="6">AP11</strain>
    </source>
</reference>
<proteinExistence type="predicted"/>
<organism evidence="6 7">
    <name type="scientific">Alistipes ihumii AP11</name>
    <dbReference type="NCBI Taxonomy" id="1211813"/>
    <lineage>
        <taxon>Bacteria</taxon>
        <taxon>Pseudomonadati</taxon>
        <taxon>Bacteroidota</taxon>
        <taxon>Bacteroidia</taxon>
        <taxon>Bacteroidales</taxon>
        <taxon>Rikenellaceae</taxon>
        <taxon>Alistipes</taxon>
    </lineage>
</organism>
<dbReference type="Pfam" id="PF02563">
    <property type="entry name" value="Poly_export"/>
    <property type="match status" value="1"/>
</dbReference>
<dbReference type="RefSeq" id="WP_232423217.1">
    <property type="nucleotide sequence ID" value="NZ_CAPH01000023.1"/>
</dbReference>
<feature type="region of interest" description="Disordered" evidence="2">
    <location>
        <begin position="51"/>
        <end position="118"/>
    </location>
</feature>
<dbReference type="EMBL" id="CP102294">
    <property type="protein sequence ID" value="UWN56722.1"/>
    <property type="molecule type" value="Genomic_DNA"/>
</dbReference>
<evidence type="ECO:0000313" key="7">
    <source>
        <dbReference type="Proteomes" id="UP001059295"/>
    </source>
</evidence>
<dbReference type="InterPro" id="IPR003715">
    <property type="entry name" value="Poly_export_N"/>
</dbReference>